<protein>
    <submittedName>
        <fullName evidence="1">Ligand-binding SRPBCC domain-containing protein</fullName>
    </submittedName>
</protein>
<dbReference type="InterPro" id="IPR023393">
    <property type="entry name" value="START-like_dom_sf"/>
</dbReference>
<dbReference type="STRING" id="477690.SAMN05216474_2338"/>
<organism evidence="1 2">
    <name type="scientific">Lishizhenia tianjinensis</name>
    <dbReference type="NCBI Taxonomy" id="477690"/>
    <lineage>
        <taxon>Bacteria</taxon>
        <taxon>Pseudomonadati</taxon>
        <taxon>Bacteroidota</taxon>
        <taxon>Flavobacteriia</taxon>
        <taxon>Flavobacteriales</taxon>
        <taxon>Crocinitomicaceae</taxon>
        <taxon>Lishizhenia</taxon>
    </lineage>
</organism>
<dbReference type="Proteomes" id="UP000236454">
    <property type="component" value="Unassembled WGS sequence"/>
</dbReference>
<evidence type="ECO:0000313" key="1">
    <source>
        <dbReference type="EMBL" id="SFT79063.1"/>
    </source>
</evidence>
<proteinExistence type="predicted"/>
<evidence type="ECO:0000313" key="2">
    <source>
        <dbReference type="Proteomes" id="UP000236454"/>
    </source>
</evidence>
<dbReference type="AlphaFoldDB" id="A0A1I7AVX4"/>
<reference evidence="1 2" key="1">
    <citation type="submission" date="2016-10" db="EMBL/GenBank/DDBJ databases">
        <authorList>
            <person name="de Groot N.N."/>
        </authorList>
    </citation>
    <scope>NUCLEOTIDE SEQUENCE [LARGE SCALE GENOMIC DNA]</scope>
    <source>
        <strain evidence="1 2">CGMCC 1.7005</strain>
    </source>
</reference>
<dbReference type="SUPFAM" id="SSF55961">
    <property type="entry name" value="Bet v1-like"/>
    <property type="match status" value="1"/>
</dbReference>
<gene>
    <name evidence="1" type="ORF">SAMN05216474_2338</name>
</gene>
<name>A0A1I7AVX4_9FLAO</name>
<dbReference type="RefSeq" id="WP_090249998.1">
    <property type="nucleotide sequence ID" value="NZ_FPAS01000004.1"/>
</dbReference>
<dbReference type="Gene3D" id="3.30.530.20">
    <property type="match status" value="1"/>
</dbReference>
<dbReference type="CDD" id="cd07820">
    <property type="entry name" value="SRPBCC_3"/>
    <property type="match status" value="1"/>
</dbReference>
<keyword evidence="2" id="KW-1185">Reference proteome</keyword>
<sequence>MYQLKRTQFVKASLEECWEFFSSPKNLQTITPPYMGFHIQTEVPEKMYEGLMVSYTVTPLLKIPMQWVTEIKYVHDKKFFVDEQRMGPYKMWHHEHHFKEVEGGVEMTDIVSYLLPMGPLGKLVHPWLVKPKLEEIFEYRFQKVEELFNQK</sequence>
<dbReference type="OrthoDB" id="9793552at2"/>
<accession>A0A1I7AVX4</accession>
<dbReference type="EMBL" id="FPAS01000004">
    <property type="protein sequence ID" value="SFT79063.1"/>
    <property type="molecule type" value="Genomic_DNA"/>
</dbReference>